<sequence>MLKNYILVAIRNILRNKTVSFINVFGLAVSMTVCLLLIIIVADQYSYDNFHSDSDRIYRVITDREKQNDGTWSTATTAFPLAATLQGQQGIEELALVKRNFEGTAKWQQAEIPFQGIFGNNEVFSIFNFPMKSGNAFEALTLPNAVVITNEMAVKLFGDADPIGQTIEVEEVGEYLVTGVLEEFPGKTHFNFDMMASVNGLPLLEKEGKLSASLTDWNYIYDNYIYIKTSENFKEDDLAPILNKASLDNYDDEGDYSFHFKIQPLSEITLGPLLSNTMGFGLPAVIIYVLLGLALVVMLSACFNYANLTTARAMNRAKEIGVRKVIGAGKKHIMAQFLMEAIIISLLAFAIAALLVEYLHPSLNTLFTSLGAPIRFDKTNYLYLFYVGFAALIGIIAGIVPAIFFSSTNALTALKKSINLENLGKKIGIARFSIRKVLVVTQFAFSIFFVVTIITLYQQMNMVLTADHGFKTENILNVKLDGMPYETIKNEFNSIANVQAISATTHMPALGTNNGFEVDLPNEEEPLYMNFLGVDNHYVNSMEIELLAGRNFPENMPNEERYILINERAVERIGWENPEEAIGQLLTVDDNQVEIIGVLKDFHYERMDEEIGPMALRYQPSEVRTMIVTINSEQDKETLAQLEAGWKKHTNRPFSYSYFEDDLKVSYGYLAAILAILSYVTMIVVSLACLGLLGMVIFHIQNKTKEIGIRKTLGAEAWNITMTVSKSFMILIGISYLIAGPLAYFVNVSWLKMNAYKVDFGVGTIAIGFLLVLGVVALTIGSQVHKALKINPVESLKNE</sequence>
<feature type="transmembrane region" description="Helical" evidence="6">
    <location>
        <begin position="21"/>
        <end position="42"/>
    </location>
</feature>
<evidence type="ECO:0000256" key="2">
    <source>
        <dbReference type="ARBA" id="ARBA00022475"/>
    </source>
</evidence>
<dbReference type="InterPro" id="IPR050250">
    <property type="entry name" value="Macrolide_Exporter_MacB"/>
</dbReference>
<accession>A0A934X0Q3</accession>
<evidence type="ECO:0000256" key="3">
    <source>
        <dbReference type="ARBA" id="ARBA00022692"/>
    </source>
</evidence>
<name>A0A934X0Q3_9BACT</name>
<keyword evidence="2" id="KW-1003">Cell membrane</keyword>
<keyword evidence="3 6" id="KW-0812">Transmembrane</keyword>
<keyword evidence="10" id="KW-1185">Reference proteome</keyword>
<evidence type="ECO:0000256" key="6">
    <source>
        <dbReference type="SAM" id="Phobius"/>
    </source>
</evidence>
<evidence type="ECO:0000256" key="4">
    <source>
        <dbReference type="ARBA" id="ARBA00022989"/>
    </source>
</evidence>
<dbReference type="GO" id="GO:0005886">
    <property type="term" value="C:plasma membrane"/>
    <property type="evidence" value="ECO:0007669"/>
    <property type="project" value="UniProtKB-SubCell"/>
</dbReference>
<proteinExistence type="predicted"/>
<feature type="transmembrane region" description="Helical" evidence="6">
    <location>
        <begin position="437"/>
        <end position="457"/>
    </location>
</feature>
<gene>
    <name evidence="9" type="ORF">JKA74_15030</name>
</gene>
<dbReference type="PANTHER" id="PTHR30572:SF18">
    <property type="entry name" value="ABC-TYPE MACROLIDE FAMILY EXPORT SYSTEM PERMEASE COMPONENT 2"/>
    <property type="match status" value="1"/>
</dbReference>
<feature type="transmembrane region" description="Helical" evidence="6">
    <location>
        <begin position="728"/>
        <end position="748"/>
    </location>
</feature>
<dbReference type="GO" id="GO:0022857">
    <property type="term" value="F:transmembrane transporter activity"/>
    <property type="evidence" value="ECO:0007669"/>
    <property type="project" value="TreeGrafter"/>
</dbReference>
<comment type="caution">
    <text evidence="9">The sequence shown here is derived from an EMBL/GenBank/DDBJ whole genome shotgun (WGS) entry which is preliminary data.</text>
</comment>
<dbReference type="AlphaFoldDB" id="A0A934X0Q3"/>
<evidence type="ECO:0000256" key="1">
    <source>
        <dbReference type="ARBA" id="ARBA00004651"/>
    </source>
</evidence>
<feature type="transmembrane region" description="Helical" evidence="6">
    <location>
        <begin position="381"/>
        <end position="405"/>
    </location>
</feature>
<evidence type="ECO:0000313" key="10">
    <source>
        <dbReference type="Proteomes" id="UP000611723"/>
    </source>
</evidence>
<reference evidence="9" key="1">
    <citation type="submission" date="2021-01" db="EMBL/GenBank/DDBJ databases">
        <title>Marivirga aurantiaca sp. nov., isolated from intertidal surface sediments.</title>
        <authorList>
            <person name="Zhang M."/>
        </authorList>
    </citation>
    <scope>NUCLEOTIDE SEQUENCE</scope>
    <source>
        <strain evidence="9">S37H4</strain>
    </source>
</reference>
<comment type="subcellular location">
    <subcellularLocation>
        <location evidence="1">Cell membrane</location>
        <topology evidence="1">Multi-pass membrane protein</topology>
    </subcellularLocation>
</comment>
<dbReference type="Pfam" id="PF12704">
    <property type="entry name" value="MacB_PCD"/>
    <property type="match status" value="2"/>
</dbReference>
<evidence type="ECO:0000313" key="9">
    <source>
        <dbReference type="EMBL" id="MBK6266357.1"/>
    </source>
</evidence>
<dbReference type="RefSeq" id="WP_201432034.1">
    <property type="nucleotide sequence ID" value="NZ_JAEQBW010000007.1"/>
</dbReference>
<feature type="domain" description="MacB-like periplasmic core" evidence="8">
    <location>
        <begin position="20"/>
        <end position="231"/>
    </location>
</feature>
<feature type="transmembrane region" description="Helical" evidence="6">
    <location>
        <begin position="337"/>
        <end position="361"/>
    </location>
</feature>
<evidence type="ECO:0000259" key="8">
    <source>
        <dbReference type="Pfam" id="PF12704"/>
    </source>
</evidence>
<organism evidence="9 10">
    <name type="scientific">Marivirga aurantiaca</name>
    <dbReference type="NCBI Taxonomy" id="2802615"/>
    <lineage>
        <taxon>Bacteria</taxon>
        <taxon>Pseudomonadati</taxon>
        <taxon>Bacteroidota</taxon>
        <taxon>Cytophagia</taxon>
        <taxon>Cytophagales</taxon>
        <taxon>Marivirgaceae</taxon>
        <taxon>Marivirga</taxon>
    </lineage>
</organism>
<dbReference type="Pfam" id="PF02687">
    <property type="entry name" value="FtsX"/>
    <property type="match status" value="2"/>
</dbReference>
<feature type="transmembrane region" description="Helical" evidence="6">
    <location>
        <begin position="760"/>
        <end position="780"/>
    </location>
</feature>
<feature type="domain" description="ABC3 transporter permease C-terminal" evidence="7">
    <location>
        <begin position="682"/>
        <end position="792"/>
    </location>
</feature>
<feature type="domain" description="MacB-like periplasmic core" evidence="8">
    <location>
        <begin position="444"/>
        <end position="640"/>
    </location>
</feature>
<keyword evidence="4 6" id="KW-1133">Transmembrane helix</keyword>
<keyword evidence="5 6" id="KW-0472">Membrane</keyword>
<dbReference type="InterPro" id="IPR003838">
    <property type="entry name" value="ABC3_permease_C"/>
</dbReference>
<feature type="transmembrane region" description="Helical" evidence="6">
    <location>
        <begin position="285"/>
        <end position="306"/>
    </location>
</feature>
<evidence type="ECO:0000259" key="7">
    <source>
        <dbReference type="Pfam" id="PF02687"/>
    </source>
</evidence>
<protein>
    <submittedName>
        <fullName evidence="9">ABC transporter permease</fullName>
    </submittedName>
</protein>
<dbReference type="PANTHER" id="PTHR30572">
    <property type="entry name" value="MEMBRANE COMPONENT OF TRANSPORTER-RELATED"/>
    <property type="match status" value="1"/>
</dbReference>
<feature type="domain" description="ABC3 transporter permease C-terminal" evidence="7">
    <location>
        <begin position="293"/>
        <end position="409"/>
    </location>
</feature>
<dbReference type="EMBL" id="JAEQBW010000007">
    <property type="protein sequence ID" value="MBK6266357.1"/>
    <property type="molecule type" value="Genomic_DNA"/>
</dbReference>
<dbReference type="InterPro" id="IPR025857">
    <property type="entry name" value="MacB_PCD"/>
</dbReference>
<feature type="transmembrane region" description="Helical" evidence="6">
    <location>
        <begin position="667"/>
        <end position="700"/>
    </location>
</feature>
<evidence type="ECO:0000256" key="5">
    <source>
        <dbReference type="ARBA" id="ARBA00023136"/>
    </source>
</evidence>
<dbReference type="Proteomes" id="UP000611723">
    <property type="component" value="Unassembled WGS sequence"/>
</dbReference>